<dbReference type="InterPro" id="IPR004117">
    <property type="entry name" value="7tm6_olfct_rcpt"/>
</dbReference>
<dbReference type="PANTHER" id="PTHR21137">
    <property type="entry name" value="ODORANT RECEPTOR"/>
    <property type="match status" value="1"/>
</dbReference>
<dbReference type="AlphaFoldDB" id="A0AAW1UXE2"/>
<proteinExistence type="predicted"/>
<evidence type="ECO:0000256" key="5">
    <source>
        <dbReference type="ARBA" id="ARBA00022725"/>
    </source>
</evidence>
<evidence type="ECO:0000256" key="9">
    <source>
        <dbReference type="ARBA" id="ARBA00023224"/>
    </source>
</evidence>
<protein>
    <recommendedName>
        <fullName evidence="13">Odorant receptor</fullName>
    </recommendedName>
</protein>
<dbReference type="EMBL" id="JARQZJ010000105">
    <property type="protein sequence ID" value="KAK9887125.1"/>
    <property type="molecule type" value="Genomic_DNA"/>
</dbReference>
<evidence type="ECO:0000256" key="10">
    <source>
        <dbReference type="SAM" id="Phobius"/>
    </source>
</evidence>
<feature type="transmembrane region" description="Helical" evidence="10">
    <location>
        <begin position="158"/>
        <end position="174"/>
    </location>
</feature>
<keyword evidence="3" id="KW-0716">Sensory transduction</keyword>
<evidence type="ECO:0000256" key="6">
    <source>
        <dbReference type="ARBA" id="ARBA00022989"/>
    </source>
</evidence>
<keyword evidence="12" id="KW-1185">Reference proteome</keyword>
<comment type="caution">
    <text evidence="11">The sequence shown here is derived from an EMBL/GenBank/DDBJ whole genome shotgun (WGS) entry which is preliminary data.</text>
</comment>
<feature type="transmembrane region" description="Helical" evidence="10">
    <location>
        <begin position="194"/>
        <end position="216"/>
    </location>
</feature>
<comment type="subcellular location">
    <subcellularLocation>
        <location evidence="1">Cell membrane</location>
        <topology evidence="1">Multi-pass membrane protein</topology>
    </subcellularLocation>
</comment>
<evidence type="ECO:0000256" key="4">
    <source>
        <dbReference type="ARBA" id="ARBA00022692"/>
    </source>
</evidence>
<keyword evidence="8" id="KW-0675">Receptor</keyword>
<keyword evidence="2" id="KW-1003">Cell membrane</keyword>
<keyword evidence="7 10" id="KW-0472">Membrane</keyword>
<keyword evidence="5" id="KW-0552">Olfaction</keyword>
<dbReference type="Proteomes" id="UP001431783">
    <property type="component" value="Unassembled WGS sequence"/>
</dbReference>
<dbReference type="GO" id="GO:0007165">
    <property type="term" value="P:signal transduction"/>
    <property type="evidence" value="ECO:0007669"/>
    <property type="project" value="UniProtKB-KW"/>
</dbReference>
<evidence type="ECO:0000256" key="3">
    <source>
        <dbReference type="ARBA" id="ARBA00022606"/>
    </source>
</evidence>
<dbReference type="GO" id="GO:0005549">
    <property type="term" value="F:odorant binding"/>
    <property type="evidence" value="ECO:0007669"/>
    <property type="project" value="InterPro"/>
</dbReference>
<accession>A0AAW1UXE2</accession>
<keyword evidence="9" id="KW-0807">Transducer</keyword>
<name>A0AAW1UXE2_9CUCU</name>
<keyword evidence="4 10" id="KW-0812">Transmembrane</keyword>
<gene>
    <name evidence="11" type="ORF">WA026_020572</name>
</gene>
<sequence>MVENGDSRVLTKYAYYTRPVYAWPKDGESVTWKLFLICWTRAIFGGIIMYTGAAFYLYKAREGDPTNERMVIVWNILEVSVVIVETIALNFIKGNAFIAFLKKVNQYPFGKPDNIEKIDKRQERSLDIWYYTIKASCFVYILHNYIRSVNCDLRGITGDKRFICGLLLPTWFPIEMDYFPVKQLLLLYNVVSMWIFVPALGLGPPMVITSVELIVVRMKCLKKHIRKLKFGQKSHTDDVKQQFLWCIRYHEHIME</sequence>
<evidence type="ECO:0000313" key="12">
    <source>
        <dbReference type="Proteomes" id="UP001431783"/>
    </source>
</evidence>
<dbReference type="GO" id="GO:0005886">
    <property type="term" value="C:plasma membrane"/>
    <property type="evidence" value="ECO:0007669"/>
    <property type="project" value="UniProtKB-SubCell"/>
</dbReference>
<keyword evidence="6 10" id="KW-1133">Transmembrane helix</keyword>
<evidence type="ECO:0000256" key="8">
    <source>
        <dbReference type="ARBA" id="ARBA00023170"/>
    </source>
</evidence>
<evidence type="ECO:0000256" key="2">
    <source>
        <dbReference type="ARBA" id="ARBA00022475"/>
    </source>
</evidence>
<reference evidence="11 12" key="1">
    <citation type="submission" date="2023-03" db="EMBL/GenBank/DDBJ databases">
        <title>Genome insight into feeding habits of ladybird beetles.</title>
        <authorList>
            <person name="Li H.-S."/>
            <person name="Huang Y.-H."/>
            <person name="Pang H."/>
        </authorList>
    </citation>
    <scope>NUCLEOTIDE SEQUENCE [LARGE SCALE GENOMIC DNA]</scope>
    <source>
        <strain evidence="11">SYSU_2023b</strain>
        <tissue evidence="11">Whole body</tissue>
    </source>
</reference>
<feature type="transmembrane region" description="Helical" evidence="10">
    <location>
        <begin position="128"/>
        <end position="146"/>
    </location>
</feature>
<evidence type="ECO:0000256" key="1">
    <source>
        <dbReference type="ARBA" id="ARBA00004651"/>
    </source>
</evidence>
<feature type="transmembrane region" description="Helical" evidence="10">
    <location>
        <begin position="34"/>
        <end position="58"/>
    </location>
</feature>
<dbReference type="GO" id="GO:0004984">
    <property type="term" value="F:olfactory receptor activity"/>
    <property type="evidence" value="ECO:0007669"/>
    <property type="project" value="InterPro"/>
</dbReference>
<organism evidence="11 12">
    <name type="scientific">Henosepilachna vigintioctopunctata</name>
    <dbReference type="NCBI Taxonomy" id="420089"/>
    <lineage>
        <taxon>Eukaryota</taxon>
        <taxon>Metazoa</taxon>
        <taxon>Ecdysozoa</taxon>
        <taxon>Arthropoda</taxon>
        <taxon>Hexapoda</taxon>
        <taxon>Insecta</taxon>
        <taxon>Pterygota</taxon>
        <taxon>Neoptera</taxon>
        <taxon>Endopterygota</taxon>
        <taxon>Coleoptera</taxon>
        <taxon>Polyphaga</taxon>
        <taxon>Cucujiformia</taxon>
        <taxon>Coccinelloidea</taxon>
        <taxon>Coccinellidae</taxon>
        <taxon>Epilachninae</taxon>
        <taxon>Epilachnini</taxon>
        <taxon>Henosepilachna</taxon>
    </lineage>
</organism>
<dbReference type="PANTHER" id="PTHR21137:SF35">
    <property type="entry name" value="ODORANT RECEPTOR 19A-RELATED"/>
    <property type="match status" value="1"/>
</dbReference>
<feature type="transmembrane region" description="Helical" evidence="10">
    <location>
        <begin position="70"/>
        <end position="92"/>
    </location>
</feature>
<evidence type="ECO:0008006" key="13">
    <source>
        <dbReference type="Google" id="ProtNLM"/>
    </source>
</evidence>
<evidence type="ECO:0000256" key="7">
    <source>
        <dbReference type="ARBA" id="ARBA00023136"/>
    </source>
</evidence>
<evidence type="ECO:0000313" key="11">
    <source>
        <dbReference type="EMBL" id="KAK9887125.1"/>
    </source>
</evidence>